<dbReference type="Proteomes" id="UP001597375">
    <property type="component" value="Unassembled WGS sequence"/>
</dbReference>
<feature type="domain" description="DUF5069" evidence="1">
    <location>
        <begin position="17"/>
        <end position="151"/>
    </location>
</feature>
<gene>
    <name evidence="2" type="ORF">ACFSSA_09565</name>
</gene>
<dbReference type="RefSeq" id="WP_386820211.1">
    <property type="nucleotide sequence ID" value="NZ_JBHUIT010000017.1"/>
</dbReference>
<dbReference type="EMBL" id="JBHUIT010000017">
    <property type="protein sequence ID" value="MFD2256923.1"/>
    <property type="molecule type" value="Genomic_DNA"/>
</dbReference>
<dbReference type="Pfam" id="PF16798">
    <property type="entry name" value="DUF5069"/>
    <property type="match status" value="1"/>
</dbReference>
<keyword evidence="3" id="KW-1185">Reference proteome</keyword>
<organism evidence="2 3">
    <name type="scientific">Luteolibacter algae</name>
    <dbReference type="NCBI Taxonomy" id="454151"/>
    <lineage>
        <taxon>Bacteria</taxon>
        <taxon>Pseudomonadati</taxon>
        <taxon>Verrucomicrobiota</taxon>
        <taxon>Verrucomicrobiia</taxon>
        <taxon>Verrucomicrobiales</taxon>
        <taxon>Verrucomicrobiaceae</taxon>
        <taxon>Luteolibacter</taxon>
    </lineage>
</organism>
<evidence type="ECO:0000313" key="3">
    <source>
        <dbReference type="Proteomes" id="UP001597375"/>
    </source>
</evidence>
<protein>
    <submittedName>
        <fullName evidence="2">DUF5069 domain-containing protein</fullName>
    </submittedName>
</protein>
<evidence type="ECO:0000313" key="2">
    <source>
        <dbReference type="EMBL" id="MFD2256923.1"/>
    </source>
</evidence>
<evidence type="ECO:0000259" key="1">
    <source>
        <dbReference type="Pfam" id="PF16798"/>
    </source>
</evidence>
<proteinExistence type="predicted"/>
<dbReference type="InterPro" id="IPR031849">
    <property type="entry name" value="DUF5069"/>
</dbReference>
<name>A0ABW5D919_9BACT</name>
<sequence>MIVYLMPKPYPTIIPGLRSPYDQVGGIVYFGRMLDKIRLNAEGKLPEEWASMLGTAHTGGFDGRCCSFLHISYEEIVSETLKGGTDEELLTWAFENGRKPTAEEIEIWNAFMSKRGWKDAASGRLKERLKEIGLEPDTVDTMFDFLDLDEGQR</sequence>
<comment type="caution">
    <text evidence="2">The sequence shown here is derived from an EMBL/GenBank/DDBJ whole genome shotgun (WGS) entry which is preliminary data.</text>
</comment>
<reference evidence="3" key="1">
    <citation type="journal article" date="2019" name="Int. J. Syst. Evol. Microbiol.">
        <title>The Global Catalogue of Microorganisms (GCM) 10K type strain sequencing project: providing services to taxonomists for standard genome sequencing and annotation.</title>
        <authorList>
            <consortium name="The Broad Institute Genomics Platform"/>
            <consortium name="The Broad Institute Genome Sequencing Center for Infectious Disease"/>
            <person name="Wu L."/>
            <person name="Ma J."/>
        </authorList>
    </citation>
    <scope>NUCLEOTIDE SEQUENCE [LARGE SCALE GENOMIC DNA]</scope>
    <source>
        <strain evidence="3">CGMCC 4.7106</strain>
    </source>
</reference>
<accession>A0ABW5D919</accession>